<feature type="transmembrane region" description="Helical" evidence="1">
    <location>
        <begin position="43"/>
        <end position="63"/>
    </location>
</feature>
<feature type="non-terminal residue" evidence="2">
    <location>
        <position position="101"/>
    </location>
</feature>
<organism evidence="2 3">
    <name type="scientific">Vibrio parahaemolyticus</name>
    <dbReference type="NCBI Taxonomy" id="670"/>
    <lineage>
        <taxon>Bacteria</taxon>
        <taxon>Pseudomonadati</taxon>
        <taxon>Pseudomonadota</taxon>
        <taxon>Gammaproteobacteria</taxon>
        <taxon>Vibrionales</taxon>
        <taxon>Vibrionaceae</taxon>
        <taxon>Vibrio</taxon>
    </lineage>
</organism>
<proteinExistence type="predicted"/>
<comment type="caution">
    <text evidence="2">The sequence shown here is derived from an EMBL/GenBank/DDBJ whole genome shotgun (WGS) entry which is preliminary data.</text>
</comment>
<evidence type="ECO:0000313" key="2">
    <source>
        <dbReference type="EMBL" id="OXE29123.1"/>
    </source>
</evidence>
<keyword evidence="1" id="KW-0812">Transmembrane</keyword>
<dbReference type="EMBL" id="NIXT01003604">
    <property type="protein sequence ID" value="OXE29123.1"/>
    <property type="molecule type" value="Genomic_DNA"/>
</dbReference>
<sequence length="101" mass="11091">FLSVPLLGKSVSMLSIVGGVISLGGLAFMLGHGDVTYFLHQDMTQGDSLMLLAALVYAAYCVLLKRWKMPFNSLTLVYMQGFFSVIMLTPLWLSSEQLLPS</sequence>
<keyword evidence="1" id="KW-0472">Membrane</keyword>
<keyword evidence="1" id="KW-1133">Transmembrane helix</keyword>
<evidence type="ECO:0000313" key="3">
    <source>
        <dbReference type="Proteomes" id="UP000214596"/>
    </source>
</evidence>
<accession>A0A227J212</accession>
<feature type="transmembrane region" description="Helical" evidence="1">
    <location>
        <begin position="75"/>
        <end position="93"/>
    </location>
</feature>
<reference evidence="2 3" key="1">
    <citation type="journal article" date="2017" name="Appl. Environ. Microbiol.">
        <title>Parallel evolution of two clades of a major Atlantic endemic Vibrio parahaemolyticus pathogen lineage by independent acquisition of related pathogenicity islands.</title>
        <authorList>
            <person name="Xu F."/>
            <person name="Gonzalez-Escalona N."/>
            <person name="Drees K.P."/>
            <person name="Sebra R.P."/>
            <person name="Cooper V.S."/>
            <person name="Jones S.H."/>
            <person name="Whistler C.A."/>
        </authorList>
    </citation>
    <scope>NUCLEOTIDE SEQUENCE [LARGE SCALE GENOMIC DNA]</scope>
    <source>
        <strain evidence="2 3">MAVP-3</strain>
    </source>
</reference>
<evidence type="ECO:0000256" key="1">
    <source>
        <dbReference type="SAM" id="Phobius"/>
    </source>
</evidence>
<feature type="non-terminal residue" evidence="2">
    <location>
        <position position="1"/>
    </location>
</feature>
<dbReference type="AlphaFoldDB" id="A0A227J212"/>
<gene>
    <name evidence="2" type="ORF">CA163_30285</name>
</gene>
<feature type="transmembrane region" description="Helical" evidence="1">
    <location>
        <begin position="12"/>
        <end position="31"/>
    </location>
</feature>
<name>A0A227J212_VIBPH</name>
<protein>
    <submittedName>
        <fullName evidence="2">EamA family transporter</fullName>
    </submittedName>
</protein>
<dbReference type="Proteomes" id="UP000214596">
    <property type="component" value="Unassembled WGS sequence"/>
</dbReference>